<feature type="transmembrane region" description="Helical" evidence="1">
    <location>
        <begin position="53"/>
        <end position="78"/>
    </location>
</feature>
<sequence>METIKTGKQKDKTAALITGVFYLAAALTAIVALKLYEPILYHPDYLVQGAKNTYLIVLGAFLELLTVATVAGTAIMLFPYLRKFNESMGLAYLCFRVLEAILILVGIVSVLSLLTLSQTFTKAVAPDVVNYQITGIILKAVHDYTFMLGPNFMLGINTFLYSLVFYSSRLIPKKLALMGLIGALLIFLASLLELFGLIRQVSVEGVLLALPVFAYEIILAVWLITKGFNQEVLSARSLQAKVWI</sequence>
<dbReference type="EMBL" id="CP055156">
    <property type="protein sequence ID" value="QNF32192.1"/>
    <property type="molecule type" value="Genomic_DNA"/>
</dbReference>
<feature type="transmembrane region" description="Helical" evidence="1">
    <location>
        <begin position="205"/>
        <end position="224"/>
    </location>
</feature>
<feature type="transmembrane region" description="Helical" evidence="1">
    <location>
        <begin position="175"/>
        <end position="199"/>
    </location>
</feature>
<dbReference type="AlphaFoldDB" id="A0A7G7G4V8"/>
<dbReference type="Proteomes" id="UP000515237">
    <property type="component" value="Chromosome"/>
</dbReference>
<feature type="transmembrane region" description="Helical" evidence="1">
    <location>
        <begin position="144"/>
        <end position="163"/>
    </location>
</feature>
<name>A0A7G7G4V8_9BACT</name>
<evidence type="ECO:0000313" key="2">
    <source>
        <dbReference type="EMBL" id="QNF32192.1"/>
    </source>
</evidence>
<keyword evidence="1" id="KW-0472">Membrane</keyword>
<accession>A0A7G7G4V8</accession>
<dbReference type="Pfam" id="PF14329">
    <property type="entry name" value="DUF4386"/>
    <property type="match status" value="1"/>
</dbReference>
<keyword evidence="3" id="KW-1185">Reference proteome</keyword>
<feature type="transmembrane region" description="Helical" evidence="1">
    <location>
        <begin position="90"/>
        <end position="114"/>
    </location>
</feature>
<dbReference type="KEGG" id="aswu:HUW51_05415"/>
<proteinExistence type="predicted"/>
<dbReference type="RefSeq" id="WP_185272973.1">
    <property type="nucleotide sequence ID" value="NZ_CP055156.1"/>
</dbReference>
<organism evidence="2 3">
    <name type="scientific">Adhaeribacter swui</name>
    <dbReference type="NCBI Taxonomy" id="2086471"/>
    <lineage>
        <taxon>Bacteria</taxon>
        <taxon>Pseudomonadati</taxon>
        <taxon>Bacteroidota</taxon>
        <taxon>Cytophagia</taxon>
        <taxon>Cytophagales</taxon>
        <taxon>Hymenobacteraceae</taxon>
        <taxon>Adhaeribacter</taxon>
    </lineage>
</organism>
<reference evidence="2 3" key="1">
    <citation type="journal article" date="2018" name="Int. J. Syst. Evol. Microbiol.">
        <title>Adhaeribacter swui sp. nov., isolated from wet mud.</title>
        <authorList>
            <person name="Kim D.U."/>
            <person name="Kim K.W."/>
            <person name="Kang M.S."/>
            <person name="Kim J.Y."/>
            <person name="Jang J.H."/>
            <person name="Kim M.K."/>
        </authorList>
    </citation>
    <scope>NUCLEOTIDE SEQUENCE [LARGE SCALE GENOMIC DNA]</scope>
    <source>
        <strain evidence="2 3">KCTC 52873</strain>
    </source>
</reference>
<keyword evidence="1" id="KW-1133">Transmembrane helix</keyword>
<gene>
    <name evidence="2" type="ORF">HUW51_05415</name>
</gene>
<evidence type="ECO:0000313" key="3">
    <source>
        <dbReference type="Proteomes" id="UP000515237"/>
    </source>
</evidence>
<dbReference type="InterPro" id="IPR025495">
    <property type="entry name" value="DUF4386"/>
</dbReference>
<evidence type="ECO:0000256" key="1">
    <source>
        <dbReference type="SAM" id="Phobius"/>
    </source>
</evidence>
<feature type="transmembrane region" description="Helical" evidence="1">
    <location>
        <begin position="12"/>
        <end position="33"/>
    </location>
</feature>
<keyword evidence="1" id="KW-0812">Transmembrane</keyword>
<protein>
    <submittedName>
        <fullName evidence="2">DUF4386 domain-containing protein</fullName>
    </submittedName>
</protein>